<reference evidence="1 2" key="1">
    <citation type="submission" date="2023-03" db="EMBL/GenBank/DDBJ databases">
        <title>High recombination rates correlate with genetic variation in Cardiocondyla obscurior ants.</title>
        <authorList>
            <person name="Errbii M."/>
        </authorList>
    </citation>
    <scope>NUCLEOTIDE SEQUENCE [LARGE SCALE GENOMIC DNA]</scope>
    <source>
        <strain evidence="1">Alpha-2009</strain>
        <tissue evidence="1">Whole body</tissue>
    </source>
</reference>
<protein>
    <submittedName>
        <fullName evidence="1">Uncharacterized protein</fullName>
    </submittedName>
</protein>
<sequence length="82" mass="9366">MKTEKLSARYIGLVDRFFPIFLPGNCSLLRSTECTFYLGAFINYAGRLTISDFLFSDVVFKNSPIKSREPSRAQLFRAITFA</sequence>
<dbReference type="Proteomes" id="UP001430953">
    <property type="component" value="Unassembled WGS sequence"/>
</dbReference>
<comment type="caution">
    <text evidence="1">The sequence shown here is derived from an EMBL/GenBank/DDBJ whole genome shotgun (WGS) entry which is preliminary data.</text>
</comment>
<proteinExistence type="predicted"/>
<dbReference type="EMBL" id="JADYXP020000016">
    <property type="protein sequence ID" value="KAL0107540.1"/>
    <property type="molecule type" value="Genomic_DNA"/>
</dbReference>
<name>A0AAW2EX68_9HYME</name>
<evidence type="ECO:0000313" key="2">
    <source>
        <dbReference type="Proteomes" id="UP001430953"/>
    </source>
</evidence>
<dbReference type="AlphaFoldDB" id="A0AAW2EX68"/>
<keyword evidence="2" id="KW-1185">Reference proteome</keyword>
<organism evidence="1 2">
    <name type="scientific">Cardiocondyla obscurior</name>
    <dbReference type="NCBI Taxonomy" id="286306"/>
    <lineage>
        <taxon>Eukaryota</taxon>
        <taxon>Metazoa</taxon>
        <taxon>Ecdysozoa</taxon>
        <taxon>Arthropoda</taxon>
        <taxon>Hexapoda</taxon>
        <taxon>Insecta</taxon>
        <taxon>Pterygota</taxon>
        <taxon>Neoptera</taxon>
        <taxon>Endopterygota</taxon>
        <taxon>Hymenoptera</taxon>
        <taxon>Apocrita</taxon>
        <taxon>Aculeata</taxon>
        <taxon>Formicoidea</taxon>
        <taxon>Formicidae</taxon>
        <taxon>Myrmicinae</taxon>
        <taxon>Cardiocondyla</taxon>
    </lineage>
</organism>
<accession>A0AAW2EX68</accession>
<gene>
    <name evidence="1" type="ORF">PUN28_014690</name>
</gene>
<evidence type="ECO:0000313" key="1">
    <source>
        <dbReference type="EMBL" id="KAL0107540.1"/>
    </source>
</evidence>